<dbReference type="EMBL" id="JBHTBW010000062">
    <property type="protein sequence ID" value="MFC7442869.1"/>
    <property type="molecule type" value="Genomic_DNA"/>
</dbReference>
<dbReference type="Gene3D" id="1.10.530.10">
    <property type="match status" value="1"/>
</dbReference>
<dbReference type="Pfam" id="PF01464">
    <property type="entry name" value="SLT"/>
    <property type="match status" value="1"/>
</dbReference>
<keyword evidence="1" id="KW-0472">Membrane</keyword>
<dbReference type="Proteomes" id="UP001596500">
    <property type="component" value="Unassembled WGS sequence"/>
</dbReference>
<proteinExistence type="predicted"/>
<keyword evidence="1" id="KW-0812">Transmembrane</keyword>
<feature type="transmembrane region" description="Helical" evidence="1">
    <location>
        <begin position="22"/>
        <end position="42"/>
    </location>
</feature>
<dbReference type="InterPro" id="IPR023346">
    <property type="entry name" value="Lysozyme-like_dom_sf"/>
</dbReference>
<dbReference type="InterPro" id="IPR008258">
    <property type="entry name" value="Transglycosylase_SLT_dom_1"/>
</dbReference>
<protein>
    <submittedName>
        <fullName evidence="3">Lytic transglycosylase domain-containing protein</fullName>
    </submittedName>
</protein>
<keyword evidence="4" id="KW-1185">Reference proteome</keyword>
<dbReference type="RefSeq" id="WP_379867031.1">
    <property type="nucleotide sequence ID" value="NZ_JBHTBW010000062.1"/>
</dbReference>
<comment type="caution">
    <text evidence="3">The sequence shown here is derived from an EMBL/GenBank/DDBJ whole genome shotgun (WGS) entry which is preliminary data.</text>
</comment>
<evidence type="ECO:0000313" key="3">
    <source>
        <dbReference type="EMBL" id="MFC7442869.1"/>
    </source>
</evidence>
<dbReference type="PANTHER" id="PTHR37423">
    <property type="entry name" value="SOLUBLE LYTIC MUREIN TRANSGLYCOSYLASE-RELATED"/>
    <property type="match status" value="1"/>
</dbReference>
<accession>A0ABW2RPR7</accession>
<evidence type="ECO:0000256" key="1">
    <source>
        <dbReference type="SAM" id="Phobius"/>
    </source>
</evidence>
<dbReference type="CDD" id="cd16896">
    <property type="entry name" value="LT_Slt70-like"/>
    <property type="match status" value="1"/>
</dbReference>
<dbReference type="PANTHER" id="PTHR37423:SF5">
    <property type="entry name" value="SOLUBLE LYTIC MUREIN TRANSGLYCOSYLASE"/>
    <property type="match status" value="1"/>
</dbReference>
<gene>
    <name evidence="3" type="ORF">ACFQNG_17485</name>
</gene>
<dbReference type="SUPFAM" id="SSF53955">
    <property type="entry name" value="Lysozyme-like"/>
    <property type="match status" value="1"/>
</dbReference>
<evidence type="ECO:0000313" key="4">
    <source>
        <dbReference type="Proteomes" id="UP001596500"/>
    </source>
</evidence>
<organism evidence="3 4">
    <name type="scientific">Laceyella putida</name>
    <dbReference type="NCBI Taxonomy" id="110101"/>
    <lineage>
        <taxon>Bacteria</taxon>
        <taxon>Bacillati</taxon>
        <taxon>Bacillota</taxon>
        <taxon>Bacilli</taxon>
        <taxon>Bacillales</taxon>
        <taxon>Thermoactinomycetaceae</taxon>
        <taxon>Laceyella</taxon>
    </lineage>
</organism>
<feature type="domain" description="Transglycosylase SLT" evidence="2">
    <location>
        <begin position="55"/>
        <end position="162"/>
    </location>
</feature>
<keyword evidence="1" id="KW-1133">Transmembrane helix</keyword>
<evidence type="ECO:0000259" key="2">
    <source>
        <dbReference type="Pfam" id="PF01464"/>
    </source>
</evidence>
<name>A0ABW2RPR7_9BACL</name>
<reference evidence="4" key="1">
    <citation type="journal article" date="2019" name="Int. J. Syst. Evol. Microbiol.">
        <title>The Global Catalogue of Microorganisms (GCM) 10K type strain sequencing project: providing services to taxonomists for standard genome sequencing and annotation.</title>
        <authorList>
            <consortium name="The Broad Institute Genomics Platform"/>
            <consortium name="The Broad Institute Genome Sequencing Center for Infectious Disease"/>
            <person name="Wu L."/>
            <person name="Ma J."/>
        </authorList>
    </citation>
    <scope>NUCLEOTIDE SEQUENCE [LARGE SCALE GENOMIC DNA]</scope>
    <source>
        <strain evidence="4">CGMCC 1.12942</strain>
    </source>
</reference>
<sequence length="214" mass="25155">MERSVLKKWVRPGLDALPSPKASWIGFLFLLWMLWIMVTPWLDRLIYPLKYEHLILNSAEATGADPFLVMAIIRAESQFQPEEESAVGAQGLMQLMPETLDWMIQRGGFSPALREYIRDPAINIHMGSWYISYLTKRYNGNKVAVMAAYNCGHNRVTRWLNQGVWDGTRQGAARIPIKETREYVYRVSFYYQKYKECYQHLLRDDQHFLEDQQL</sequence>